<reference evidence="1 2" key="1">
    <citation type="journal article" date="2010" name="ChemBioChem">
        <title>Cloning and characterization of the biosynthetic gene cluster of 16-membered macrolide antibiotic FD-891: involvement of a dual functional cytochrome P450 monooxygenase catalyzing epoxidation and hydroxylation.</title>
        <authorList>
            <person name="Kudo F."/>
            <person name="Motegi A."/>
            <person name="Mizoue K."/>
            <person name="Eguchi T."/>
        </authorList>
    </citation>
    <scope>NUCLEOTIDE SEQUENCE [LARGE SCALE GENOMIC DNA]</scope>
    <source>
        <strain evidence="1 2">A-8890</strain>
    </source>
</reference>
<name>A0ABM7FMH8_9ACTN</name>
<proteinExistence type="predicted"/>
<dbReference type="EMBL" id="AP018448">
    <property type="protein sequence ID" value="BBC37960.1"/>
    <property type="molecule type" value="Genomic_DNA"/>
</dbReference>
<protein>
    <submittedName>
        <fullName evidence="1">Uncharacterized protein</fullName>
    </submittedName>
</protein>
<dbReference type="Proteomes" id="UP001321542">
    <property type="component" value="Chromosome"/>
</dbReference>
<evidence type="ECO:0000313" key="2">
    <source>
        <dbReference type="Proteomes" id="UP001321542"/>
    </source>
</evidence>
<evidence type="ECO:0000313" key="1">
    <source>
        <dbReference type="EMBL" id="BBC37960.1"/>
    </source>
</evidence>
<keyword evidence="2" id="KW-1185">Reference proteome</keyword>
<accession>A0ABM7FMH8</accession>
<sequence length="269" mass="28805">MIHGGRVRPVPGERHQRPTQDQVIGRYPKGHCPLGHYPPDPTSETIRLGLDSTSFASLRFPNGPKGNLMRRTLGLTLATVAAVGSLAVTTPASAAPVAPVTAVTAPVAPAAPATDVSAAGSRLLYKYNFQIVKRKTKAGAEKKAYNALKNCFGGCTFPVKGAAKKLPTRDGTTMNLTACFADPFGCKKAPVKVYRGGVKYGWHFIAKKGHFDGTGSRIYFTIYRKHGYLYLGVRAYVTKPTIPDGLNKNTANRTWGTFAANIGHKMGSS</sequence>
<gene>
    <name evidence="1" type="ORF">SGFS_092540</name>
</gene>
<reference evidence="1 2" key="2">
    <citation type="journal article" date="2023" name="ChemBioChem">
        <title>Acyltransferase Domain Exchange between Two Independent Type I Polyketide Synthases in the Same Producer Strain of Macrolide Antibiotics.</title>
        <authorList>
            <person name="Kudo F."/>
            <person name="Kishikawa K."/>
            <person name="Tsuboi K."/>
            <person name="Kido T."/>
            <person name="Usui T."/>
            <person name="Hashimoto J."/>
            <person name="Shin-Ya K."/>
            <person name="Miyanaga A."/>
            <person name="Eguchi T."/>
        </authorList>
    </citation>
    <scope>NUCLEOTIDE SEQUENCE [LARGE SCALE GENOMIC DNA]</scope>
    <source>
        <strain evidence="1 2">A-8890</strain>
    </source>
</reference>
<organism evidence="1 2">
    <name type="scientific">Streptomyces graminofaciens</name>
    <dbReference type="NCBI Taxonomy" id="68212"/>
    <lineage>
        <taxon>Bacteria</taxon>
        <taxon>Bacillati</taxon>
        <taxon>Actinomycetota</taxon>
        <taxon>Actinomycetes</taxon>
        <taxon>Kitasatosporales</taxon>
        <taxon>Streptomycetaceae</taxon>
        <taxon>Streptomyces</taxon>
    </lineage>
</organism>